<dbReference type="GO" id="GO:1990195">
    <property type="term" value="C:macrolide transmembrane transporter complex"/>
    <property type="evidence" value="ECO:0007669"/>
    <property type="project" value="InterPro"/>
</dbReference>
<dbReference type="PANTHER" id="PTHR30367:SF1">
    <property type="entry name" value="MULTIDRUG RESISTANCE PROTEIN MDTN"/>
    <property type="match status" value="1"/>
</dbReference>
<evidence type="ECO:0000259" key="2">
    <source>
        <dbReference type="Pfam" id="PF25917"/>
    </source>
</evidence>
<feature type="domain" description="Multidrug resistance protein MdtA-like barrel-sandwich hybrid" evidence="2">
    <location>
        <begin position="47"/>
        <end position="308"/>
    </location>
</feature>
<dbReference type="InterPro" id="IPR058625">
    <property type="entry name" value="MdtA-like_BSH"/>
</dbReference>
<dbReference type="SUPFAM" id="SSF111369">
    <property type="entry name" value="HlyD-like secretion proteins"/>
    <property type="match status" value="2"/>
</dbReference>
<accession>A0A518IZK8</accession>
<protein>
    <submittedName>
        <fullName evidence="4">Multidrug resistance protein MdtN</fullName>
    </submittedName>
</protein>
<dbReference type="PANTHER" id="PTHR30367">
    <property type="entry name" value="P-HYDROXYBENZOIC ACID EFFLUX PUMP SUBUNIT AAEA-RELATED"/>
    <property type="match status" value="1"/>
</dbReference>
<dbReference type="GO" id="GO:0019898">
    <property type="term" value="C:extrinsic component of membrane"/>
    <property type="evidence" value="ECO:0007669"/>
    <property type="project" value="InterPro"/>
</dbReference>
<dbReference type="Gene3D" id="2.40.30.170">
    <property type="match status" value="1"/>
</dbReference>
<dbReference type="GO" id="GO:1990961">
    <property type="term" value="P:xenobiotic detoxification by transmembrane export across the plasma membrane"/>
    <property type="evidence" value="ECO:0007669"/>
    <property type="project" value="InterPro"/>
</dbReference>
<dbReference type="Gene3D" id="2.40.50.100">
    <property type="match status" value="1"/>
</dbReference>
<feature type="domain" description="p-hydroxybenzoic acid efflux pump subunit AaeA-like beta-barrel" evidence="3">
    <location>
        <begin position="319"/>
        <end position="419"/>
    </location>
</feature>
<keyword evidence="1" id="KW-0175">Coiled coil</keyword>
<sequence length="421" mass="45255">MQMVSKHLPKLVTATLVLVTLVVASILYSRYSTHPWTRDAQVRADLVKIAPRVQGYLVRVAVKDNQFVHKGDLLFQIDPTSFQLAVDQAKVELDQAREDVAALESAVVAAEAGIKQSNAAVSSAESKIKEAQASVAAAESTVKQAESGVTSAQADVKQNEAMLDEAQREATRARRLADQKAGSVEEAQAKEAAVAVHQAQLQSAEAKQRQAEAVLDQSRAGLGAAKAKLLTANNGLAEAQAAVATATAKAEQARANLGVPGEANVRIRSAKVHLDEAQLKLSWTNIYAPADGYITNMDLLESAFVFPGIPFALFVDAASFRVDAYFEETKVKYIHPGDHVTVTLMGHHDRQLEGEVDSIGYAINPPKLANTSGPANLVPTIEPTFEWIRLAQRVPVRIRFKSIPDDLQLISGTTASVAIKN</sequence>
<proteinExistence type="predicted"/>
<evidence type="ECO:0000313" key="4">
    <source>
        <dbReference type="EMBL" id="QDV58526.1"/>
    </source>
</evidence>
<dbReference type="SUPFAM" id="SSF57997">
    <property type="entry name" value="Tropomyosin"/>
    <property type="match status" value="1"/>
</dbReference>
<dbReference type="AlphaFoldDB" id="A0A518IZK8"/>
<dbReference type="Gene3D" id="6.10.140.1990">
    <property type="match status" value="1"/>
</dbReference>
<dbReference type="Proteomes" id="UP000316770">
    <property type="component" value="Chromosome"/>
</dbReference>
<dbReference type="InterPro" id="IPR058634">
    <property type="entry name" value="AaeA-lik-b-barrel"/>
</dbReference>
<dbReference type="Pfam" id="PF25963">
    <property type="entry name" value="Beta-barrel_AAEA"/>
    <property type="match status" value="1"/>
</dbReference>
<gene>
    <name evidence="4" type="primary">mdtN_2</name>
    <name evidence="4" type="ORF">Mal33_45490</name>
</gene>
<evidence type="ECO:0000259" key="3">
    <source>
        <dbReference type="Pfam" id="PF25963"/>
    </source>
</evidence>
<dbReference type="EMBL" id="CP036318">
    <property type="protein sequence ID" value="QDV58526.1"/>
    <property type="molecule type" value="Genomic_DNA"/>
</dbReference>
<dbReference type="InterPro" id="IPR050393">
    <property type="entry name" value="MFP_Efflux_Pump"/>
</dbReference>
<reference evidence="4 5" key="1">
    <citation type="submission" date="2019-02" db="EMBL/GenBank/DDBJ databases">
        <title>Deep-cultivation of Planctomycetes and their phenomic and genomic characterization uncovers novel biology.</title>
        <authorList>
            <person name="Wiegand S."/>
            <person name="Jogler M."/>
            <person name="Boedeker C."/>
            <person name="Pinto D."/>
            <person name="Vollmers J."/>
            <person name="Rivas-Marin E."/>
            <person name="Kohn T."/>
            <person name="Peeters S.H."/>
            <person name="Heuer A."/>
            <person name="Rast P."/>
            <person name="Oberbeckmann S."/>
            <person name="Bunk B."/>
            <person name="Jeske O."/>
            <person name="Meyerdierks A."/>
            <person name="Storesund J.E."/>
            <person name="Kallscheuer N."/>
            <person name="Luecker S."/>
            <person name="Lage O.M."/>
            <person name="Pohl T."/>
            <person name="Merkel B.J."/>
            <person name="Hornburger P."/>
            <person name="Mueller R.-W."/>
            <person name="Bruemmer F."/>
            <person name="Labrenz M."/>
            <person name="Spormann A.M."/>
            <person name="Op den Camp H."/>
            <person name="Overmann J."/>
            <person name="Amann R."/>
            <person name="Jetten M.S.M."/>
            <person name="Mascher T."/>
            <person name="Medema M.H."/>
            <person name="Devos D.P."/>
            <person name="Kaster A.-K."/>
            <person name="Ovreas L."/>
            <person name="Rohde M."/>
            <person name="Galperin M.Y."/>
            <person name="Jogler C."/>
        </authorList>
    </citation>
    <scope>NUCLEOTIDE SEQUENCE [LARGE SCALE GENOMIC DNA]</scope>
    <source>
        <strain evidence="4 5">Mal33</strain>
    </source>
</reference>
<keyword evidence="5" id="KW-1185">Reference proteome</keyword>
<evidence type="ECO:0000313" key="5">
    <source>
        <dbReference type="Proteomes" id="UP000316770"/>
    </source>
</evidence>
<feature type="coiled-coil region" evidence="1">
    <location>
        <begin position="86"/>
        <end position="256"/>
    </location>
</feature>
<organism evidence="4 5">
    <name type="scientific">Rosistilla oblonga</name>
    <dbReference type="NCBI Taxonomy" id="2527990"/>
    <lineage>
        <taxon>Bacteria</taxon>
        <taxon>Pseudomonadati</taxon>
        <taxon>Planctomycetota</taxon>
        <taxon>Planctomycetia</taxon>
        <taxon>Pirellulales</taxon>
        <taxon>Pirellulaceae</taxon>
        <taxon>Rosistilla</taxon>
    </lineage>
</organism>
<dbReference type="InterPro" id="IPR030190">
    <property type="entry name" value="MacA_alpha-hairpin_sf"/>
</dbReference>
<name>A0A518IZK8_9BACT</name>
<dbReference type="Pfam" id="PF25917">
    <property type="entry name" value="BSH_RND"/>
    <property type="match status" value="1"/>
</dbReference>
<evidence type="ECO:0000256" key="1">
    <source>
        <dbReference type="SAM" id="Coils"/>
    </source>
</evidence>